<organism evidence="2 3">
    <name type="scientific">Coprococcus comes</name>
    <dbReference type="NCBI Taxonomy" id="410072"/>
    <lineage>
        <taxon>Bacteria</taxon>
        <taxon>Bacillati</taxon>
        <taxon>Bacillota</taxon>
        <taxon>Clostridia</taxon>
        <taxon>Lachnospirales</taxon>
        <taxon>Lachnospiraceae</taxon>
        <taxon>Coprococcus</taxon>
    </lineage>
</organism>
<protein>
    <submittedName>
        <fullName evidence="2">Double zinc ribbon</fullName>
    </submittedName>
</protein>
<dbReference type="Gene3D" id="2.20.28.30">
    <property type="entry name" value="RNA polymerase ii, chain L"/>
    <property type="match status" value="1"/>
</dbReference>
<dbReference type="EMBL" id="CYXR01000011">
    <property type="protein sequence ID" value="CUM95027.1"/>
    <property type="molecule type" value="Genomic_DNA"/>
</dbReference>
<keyword evidence="1" id="KW-0812">Transmembrane</keyword>
<reference evidence="2 3" key="1">
    <citation type="submission" date="2015-09" db="EMBL/GenBank/DDBJ databases">
        <authorList>
            <consortium name="Pathogen Informatics"/>
        </authorList>
    </citation>
    <scope>NUCLEOTIDE SEQUENCE [LARGE SCALE GENOMIC DNA]</scope>
    <source>
        <strain evidence="2 3">2789STDY5834962</strain>
    </source>
</reference>
<dbReference type="RefSeq" id="WP_055156775.1">
    <property type="nucleotide sequence ID" value="NZ_CYXR01000011.1"/>
</dbReference>
<feature type="transmembrane region" description="Helical" evidence="1">
    <location>
        <begin position="241"/>
        <end position="263"/>
    </location>
</feature>
<evidence type="ECO:0000313" key="3">
    <source>
        <dbReference type="Proteomes" id="UP000095727"/>
    </source>
</evidence>
<feature type="transmembrane region" description="Helical" evidence="1">
    <location>
        <begin position="269"/>
        <end position="288"/>
    </location>
</feature>
<name>A0A173SZ71_9FIRM</name>
<accession>A0A173SZ71</accession>
<gene>
    <name evidence="2" type="ORF">ERS852574_01757</name>
</gene>
<evidence type="ECO:0000313" key="2">
    <source>
        <dbReference type="EMBL" id="CUM95027.1"/>
    </source>
</evidence>
<dbReference type="Proteomes" id="UP000095727">
    <property type="component" value="Unassembled WGS sequence"/>
</dbReference>
<sequence>MGLSEAMLFAFAATIICAFAIAEKIIDIDFEQFMPKNLKKAKMKRILAKRETPLQGARLQKDIKDSFENVLLPLGKADKGYLPKRMDLTFRRKMVHQVELLGKRKLCRDIQVTDVVPLPKNNFKRWNDDGREWRESILQCSSLERLISPQSGKTVHQIYRKNSYLRILQSRHIRHSDRQGKNKEFYSDKGTIICPSCGAEVELSSQQVICPYCGGVIQSEFYDWQTEVFEIYEKMGANMQYGLLLLAYSGIMFLCLTLCLYLIKDTDISLTIGVIATLLILLGIAKIFQSKKEKQEKLPKEIVRYSENYLRSCINDALHKDVNKPDLMDYGIGSIILKNVVNTDKTTEITATAYGSETYLPESGKPYTKKTKTTLVLQRARYPERRKTDGAFFKEKDCPSCGANFIPDEHNCCSFCGYSFQVDNAKWVVKATGES</sequence>
<keyword evidence="1" id="KW-1133">Transmembrane helix</keyword>
<keyword evidence="1" id="KW-0472">Membrane</keyword>
<proteinExistence type="predicted"/>
<dbReference type="AlphaFoldDB" id="A0A173SZ71"/>
<evidence type="ECO:0000256" key="1">
    <source>
        <dbReference type="SAM" id="Phobius"/>
    </source>
</evidence>
<feature type="transmembrane region" description="Helical" evidence="1">
    <location>
        <begin position="6"/>
        <end position="26"/>
    </location>
</feature>